<dbReference type="Proteomes" id="UP001497045">
    <property type="component" value="Unassembled WGS sequence"/>
</dbReference>
<feature type="region of interest" description="Disordered" evidence="2">
    <location>
        <begin position="1"/>
        <end position="28"/>
    </location>
</feature>
<protein>
    <recommendedName>
        <fullName evidence="6">ATPase</fullName>
    </recommendedName>
</protein>
<feature type="coiled-coil region" evidence="1">
    <location>
        <begin position="392"/>
        <end position="459"/>
    </location>
</feature>
<keyword evidence="5" id="KW-1185">Reference proteome</keyword>
<name>A0ABU9ICN4_9SPHN</name>
<gene>
    <name evidence="4" type="ORF">AAEO60_05830</name>
</gene>
<evidence type="ECO:0008006" key="6">
    <source>
        <dbReference type="Google" id="ProtNLM"/>
    </source>
</evidence>
<keyword evidence="3" id="KW-0812">Transmembrane</keyword>
<feature type="transmembrane region" description="Helical" evidence="3">
    <location>
        <begin position="53"/>
        <end position="71"/>
    </location>
</feature>
<accession>A0ABU9ICN4</accession>
<dbReference type="Gene3D" id="1.20.120.20">
    <property type="entry name" value="Apolipoprotein"/>
    <property type="match status" value="1"/>
</dbReference>
<comment type="caution">
    <text evidence="4">The sequence shown here is derived from an EMBL/GenBank/DDBJ whole genome shotgun (WGS) entry which is preliminary data.</text>
</comment>
<evidence type="ECO:0000313" key="4">
    <source>
        <dbReference type="EMBL" id="MEL1250185.1"/>
    </source>
</evidence>
<evidence type="ECO:0000256" key="1">
    <source>
        <dbReference type="SAM" id="Coils"/>
    </source>
</evidence>
<dbReference type="EMBL" id="JBBYHV010000001">
    <property type="protein sequence ID" value="MEL1250185.1"/>
    <property type="molecule type" value="Genomic_DNA"/>
</dbReference>
<organism evidence="4 5">
    <name type="scientific">Aurantiacibacter gilvus</name>
    <dbReference type="NCBI Taxonomy" id="3139141"/>
    <lineage>
        <taxon>Bacteria</taxon>
        <taxon>Pseudomonadati</taxon>
        <taxon>Pseudomonadota</taxon>
        <taxon>Alphaproteobacteria</taxon>
        <taxon>Sphingomonadales</taxon>
        <taxon>Erythrobacteraceae</taxon>
        <taxon>Aurantiacibacter</taxon>
    </lineage>
</organism>
<keyword evidence="3" id="KW-1133">Transmembrane helix</keyword>
<feature type="coiled-coil region" evidence="1">
    <location>
        <begin position="698"/>
        <end position="732"/>
    </location>
</feature>
<dbReference type="RefSeq" id="WP_341672700.1">
    <property type="nucleotide sequence ID" value="NZ_JBBYHV010000001.1"/>
</dbReference>
<keyword evidence="1" id="KW-0175">Coiled coil</keyword>
<keyword evidence="3" id="KW-0472">Membrane</keyword>
<proteinExistence type="predicted"/>
<sequence length="854" mass="94322">MNRRRTISPSQDHESPDTAVEGADTPEADVATAEEVYEEQYWEEQPVRPRGTWIAPTLAALAAIGWTGFFAWVNQQAIMAGAAPSQWLDWIVQWSVPMVLLVAVYLLVMRNSRREANRFSDAARALSHESAQLEARLVAVNRELALARNFIEAQARDLESLGRIASERLSTHAEHLESLIRDNSAQVESIGHVSTSAVSNMEALRDQLPVLANSARDMNNQIAAAGNSARGQIDGLVSAFERLNTFGEAGEAHVSAINEQVGDTLRSFEEQLVELGDLARQRFEGLRAQSHEFRSELEKSEEHLTDSIASKSEALVRQLSEDSEALRQREANAVSAMRERLVALRVEGERIVSSLDDGQAAATSRWSQAVDALEERIKHVLEGVMALDESATNNARQRLVALNDEAQQVDERLNQAAEAFEADFARRREASQQRENEAIAELERRLAEFDQRIVERQQEHIAHVERLAERGEALAQRFAALDGDLQQLGSQAESASGNVAEAAELLANRLSQSRAVLEENGTFISRLTDDSVRLLEIIRSSADHSEGALSDAISNAETRLSAFGTTANELQELIRDAESRGSNLASQLETARESGGATLEQLRVLKTQLESVAADSDQLAERTSGELREAIELLTTASAKVLENLRDEQSGAVAALAEEISTASREQLASAMRENAVTVLAELEQAAGRADAAGRETVQLLRAEMAKVGDLAANLEQRVEDARRQAEEHNDSDFSRRMALITEALNSTSIDISKAFDNDVADTQWTHYLRGDRGIFTRHAVRLLDKHEARQISNFYQEDAEFREVVNRYIHDFEAMLRGVLSTRDGNAIAVTLLSSDMGKLYVALAQAIERLRD</sequence>
<feature type="transmembrane region" description="Helical" evidence="3">
    <location>
        <begin position="91"/>
        <end position="108"/>
    </location>
</feature>
<evidence type="ECO:0000313" key="5">
    <source>
        <dbReference type="Proteomes" id="UP001497045"/>
    </source>
</evidence>
<evidence type="ECO:0000256" key="3">
    <source>
        <dbReference type="SAM" id="Phobius"/>
    </source>
</evidence>
<reference evidence="4 5" key="1">
    <citation type="submission" date="2024-04" db="EMBL/GenBank/DDBJ databases">
        <title>Aurantiacibacter sp. DGU6 16S ribosomal RNA gene Genome sequencing and assembly.</title>
        <authorList>
            <person name="Park S."/>
        </authorList>
    </citation>
    <scope>NUCLEOTIDE SEQUENCE [LARGE SCALE GENOMIC DNA]</scope>
    <source>
        <strain evidence="4 5">DGU6</strain>
    </source>
</reference>
<evidence type="ECO:0000256" key="2">
    <source>
        <dbReference type="SAM" id="MobiDB-lite"/>
    </source>
</evidence>